<name>A0A0F9MP27_9ZZZZ</name>
<accession>A0A0F9MP27</accession>
<evidence type="ECO:0000313" key="1">
    <source>
        <dbReference type="EMBL" id="KKN07374.1"/>
    </source>
</evidence>
<comment type="caution">
    <text evidence="1">The sequence shown here is derived from an EMBL/GenBank/DDBJ whole genome shotgun (WGS) entry which is preliminary data.</text>
</comment>
<organism evidence="1">
    <name type="scientific">marine sediment metagenome</name>
    <dbReference type="NCBI Taxonomy" id="412755"/>
    <lineage>
        <taxon>unclassified sequences</taxon>
        <taxon>metagenomes</taxon>
        <taxon>ecological metagenomes</taxon>
    </lineage>
</organism>
<reference evidence="1" key="1">
    <citation type="journal article" date="2015" name="Nature">
        <title>Complex archaea that bridge the gap between prokaryotes and eukaryotes.</title>
        <authorList>
            <person name="Spang A."/>
            <person name="Saw J.H."/>
            <person name="Jorgensen S.L."/>
            <person name="Zaremba-Niedzwiedzka K."/>
            <person name="Martijn J."/>
            <person name="Lind A.E."/>
            <person name="van Eijk R."/>
            <person name="Schleper C."/>
            <person name="Guy L."/>
            <person name="Ettema T.J."/>
        </authorList>
    </citation>
    <scope>NUCLEOTIDE SEQUENCE</scope>
</reference>
<dbReference type="EMBL" id="LAZR01004577">
    <property type="protein sequence ID" value="KKN07374.1"/>
    <property type="molecule type" value="Genomic_DNA"/>
</dbReference>
<dbReference type="AlphaFoldDB" id="A0A0F9MP27"/>
<protein>
    <submittedName>
        <fullName evidence="1">Uncharacterized protein</fullName>
    </submittedName>
</protein>
<proteinExistence type="predicted"/>
<sequence length="87" mass="10499">MKIPKSFRKFKHFILRILPKGDFIVKEYTDFPYRIITSSKSNNLFKYTIIPIGKKMCHLLLKDLLDKDQFELEVHIKNILEWSWGLK</sequence>
<gene>
    <name evidence="1" type="ORF">LCGC14_1067680</name>
</gene>